<feature type="compositionally biased region" description="Low complexity" evidence="12">
    <location>
        <begin position="397"/>
        <end position="411"/>
    </location>
</feature>
<feature type="region of interest" description="Disordered" evidence="12">
    <location>
        <begin position="388"/>
        <end position="425"/>
    </location>
</feature>
<dbReference type="SMART" id="SM00558">
    <property type="entry name" value="JmjC"/>
    <property type="match status" value="1"/>
</dbReference>
<evidence type="ECO:0000313" key="14">
    <source>
        <dbReference type="EMBL" id="KNC98984.1"/>
    </source>
</evidence>
<keyword evidence="6" id="KW-0560">Oxidoreductase</keyword>
<dbReference type="InParanoid" id="A0A0L0HDD0"/>
<reference evidence="14 15" key="1">
    <citation type="submission" date="2009-08" db="EMBL/GenBank/DDBJ databases">
        <title>The Genome Sequence of Spizellomyces punctatus strain DAOM BR117.</title>
        <authorList>
            <consortium name="The Broad Institute Genome Sequencing Platform"/>
            <person name="Russ C."/>
            <person name="Cuomo C."/>
            <person name="Shea T."/>
            <person name="Young S.K."/>
            <person name="Zeng Q."/>
            <person name="Koehrsen M."/>
            <person name="Haas B."/>
            <person name="Borodovsky M."/>
            <person name="Guigo R."/>
            <person name="Alvarado L."/>
            <person name="Berlin A."/>
            <person name="Bochicchio J."/>
            <person name="Borenstein D."/>
            <person name="Chapman S."/>
            <person name="Chen Z."/>
            <person name="Engels R."/>
            <person name="Freedman E."/>
            <person name="Gellesch M."/>
            <person name="Goldberg J."/>
            <person name="Griggs A."/>
            <person name="Gujja S."/>
            <person name="Heiman D."/>
            <person name="Hepburn T."/>
            <person name="Howarth C."/>
            <person name="Jen D."/>
            <person name="Larson L."/>
            <person name="Lewis B."/>
            <person name="Mehta T."/>
            <person name="Park D."/>
            <person name="Pearson M."/>
            <person name="Roberts A."/>
            <person name="Saif S."/>
            <person name="Shenoy N."/>
            <person name="Sisk P."/>
            <person name="Stolte C."/>
            <person name="Sykes S."/>
            <person name="Thomson T."/>
            <person name="Walk T."/>
            <person name="White J."/>
            <person name="Yandava C."/>
            <person name="Burger G."/>
            <person name="Gray M.W."/>
            <person name="Holland P.W.H."/>
            <person name="King N."/>
            <person name="Lang F.B.F."/>
            <person name="Roger A.J."/>
            <person name="Ruiz-Trillo I."/>
            <person name="Lander E."/>
            <person name="Nusbaum C."/>
        </authorList>
    </citation>
    <scope>NUCLEOTIDE SEQUENCE [LARGE SCALE GENOMIC DNA]</scope>
    <source>
        <strain evidence="14 15">DAOM BR117</strain>
    </source>
</reference>
<dbReference type="Proteomes" id="UP000053201">
    <property type="component" value="Unassembled WGS sequence"/>
</dbReference>
<evidence type="ECO:0000256" key="1">
    <source>
        <dbReference type="ARBA" id="ARBA00001954"/>
    </source>
</evidence>
<dbReference type="Gene3D" id="2.60.120.650">
    <property type="entry name" value="Cupin"/>
    <property type="match status" value="1"/>
</dbReference>
<dbReference type="Pfam" id="PF02373">
    <property type="entry name" value="JmjC"/>
    <property type="match status" value="1"/>
</dbReference>
<dbReference type="GO" id="GO:0005737">
    <property type="term" value="C:cytoplasm"/>
    <property type="evidence" value="ECO:0007669"/>
    <property type="project" value="TreeGrafter"/>
</dbReference>
<keyword evidence="15" id="KW-1185">Reference proteome</keyword>
<dbReference type="GO" id="GO:0005634">
    <property type="term" value="C:nucleus"/>
    <property type="evidence" value="ECO:0007669"/>
    <property type="project" value="UniProtKB-SubCell"/>
</dbReference>
<dbReference type="OMA" id="NAWVAMR"/>
<dbReference type="AlphaFoldDB" id="A0A0L0HDD0"/>
<gene>
    <name evidence="14" type="ORF">SPPG_05938</name>
</gene>
<evidence type="ECO:0000256" key="4">
    <source>
        <dbReference type="ARBA" id="ARBA00022853"/>
    </source>
</evidence>
<keyword evidence="5" id="KW-0223">Dioxygenase</keyword>
<feature type="region of interest" description="Disordered" evidence="12">
    <location>
        <begin position="160"/>
        <end position="185"/>
    </location>
</feature>
<keyword evidence="3" id="KW-0479">Metal-binding</keyword>
<dbReference type="PANTHER" id="PTHR12480:SF32">
    <property type="entry name" value="BIFUNCTIONAL ARGININE DEMETHYLASE AND LYSYL-HYDROXYLASE JMJD6"/>
    <property type="match status" value="1"/>
</dbReference>
<protein>
    <recommendedName>
        <fullName evidence="13">JmjC domain-containing protein</fullName>
    </recommendedName>
</protein>
<proteinExistence type="inferred from homology"/>
<sequence>MTASADERLKYLPTKIKKHRYERKLAKAKAAARSELDSFGWSKHCFSTRSFLVCSRDCVERINYDEVSEEEFIRRFEEPAIPVVIEGATRTWPAEKRWCPESFLDTYREEKFKVGEDDDGDPVYLPVKYFMHYALVSGEAAKDDSPLYIFDSTFGERKYNNSGRSKRRQKKQKSKRALEGEDWDSERKESQPTCKLLEDYEVPKYFRDDLFRLCGERRRPPYRWMVVGPARSGTGIHVDPLGTSAWNAIVYGHKRWVLFPPGTPRDIIEPAHVPDHEAASWFAHVYPSMEARTSDGKTLGERLGMREIIQKPGETVFVPGGWHHVVINCDFTIAVTQNFCSRTNLETVWLHTRYSRPRLAKKFTTRLEELSSSSEFYARLRERIRTLETVPAVPPDSSSSSGSSSSSSSGSDDTLSESTDMDGNCLCRSCKRKRKKPLPR</sequence>
<keyword evidence="10" id="KW-0539">Nucleus</keyword>
<evidence type="ECO:0000256" key="11">
    <source>
        <dbReference type="ARBA" id="ARBA00038068"/>
    </source>
</evidence>
<dbReference type="RefSeq" id="XP_016607024.1">
    <property type="nucleotide sequence ID" value="XM_016754147.1"/>
</dbReference>
<dbReference type="GO" id="GO:0106140">
    <property type="term" value="F:P-TEFb complex binding"/>
    <property type="evidence" value="ECO:0007669"/>
    <property type="project" value="TreeGrafter"/>
</dbReference>
<evidence type="ECO:0000256" key="12">
    <source>
        <dbReference type="SAM" id="MobiDB-lite"/>
    </source>
</evidence>
<dbReference type="eggNOG" id="KOG2130">
    <property type="taxonomic scope" value="Eukaryota"/>
</dbReference>
<name>A0A0L0HDD0_SPIPD</name>
<keyword evidence="9" id="KW-0804">Transcription</keyword>
<dbReference type="OrthoDB" id="424465at2759"/>
<evidence type="ECO:0000256" key="2">
    <source>
        <dbReference type="ARBA" id="ARBA00004123"/>
    </source>
</evidence>
<dbReference type="InterPro" id="IPR003347">
    <property type="entry name" value="JmjC_dom"/>
</dbReference>
<dbReference type="GeneID" id="27689280"/>
<dbReference type="PANTHER" id="PTHR12480">
    <property type="entry name" value="ARGININE DEMETHYLASE AND LYSYL-HYDROXYLASE JMJD"/>
    <property type="match status" value="1"/>
</dbReference>
<evidence type="ECO:0000256" key="7">
    <source>
        <dbReference type="ARBA" id="ARBA00023004"/>
    </source>
</evidence>
<dbReference type="STRING" id="645134.A0A0L0HDD0"/>
<feature type="domain" description="JmjC" evidence="13">
    <location>
        <begin position="191"/>
        <end position="356"/>
    </location>
</feature>
<feature type="compositionally biased region" description="Basic residues" evidence="12">
    <location>
        <begin position="164"/>
        <end position="175"/>
    </location>
</feature>
<comment type="similarity">
    <text evidence="11">Belongs to the JMJD6 family.</text>
</comment>
<evidence type="ECO:0000256" key="5">
    <source>
        <dbReference type="ARBA" id="ARBA00022964"/>
    </source>
</evidence>
<dbReference type="SUPFAM" id="SSF51197">
    <property type="entry name" value="Clavaminate synthase-like"/>
    <property type="match status" value="1"/>
</dbReference>
<keyword evidence="8" id="KW-0805">Transcription regulation</keyword>
<comment type="subcellular location">
    <subcellularLocation>
        <location evidence="2">Nucleus</location>
    </subcellularLocation>
</comment>
<evidence type="ECO:0000259" key="13">
    <source>
        <dbReference type="PROSITE" id="PS51184"/>
    </source>
</evidence>
<dbReference type="InterPro" id="IPR050910">
    <property type="entry name" value="JMJD6_ArgDemeth/LysHydrox"/>
</dbReference>
<dbReference type="GO" id="GO:0046872">
    <property type="term" value="F:metal ion binding"/>
    <property type="evidence" value="ECO:0007669"/>
    <property type="project" value="UniProtKB-KW"/>
</dbReference>
<accession>A0A0L0HDD0</accession>
<keyword evidence="4" id="KW-0156">Chromatin regulator</keyword>
<organism evidence="14 15">
    <name type="scientific">Spizellomyces punctatus (strain DAOM BR117)</name>
    <dbReference type="NCBI Taxonomy" id="645134"/>
    <lineage>
        <taxon>Eukaryota</taxon>
        <taxon>Fungi</taxon>
        <taxon>Fungi incertae sedis</taxon>
        <taxon>Chytridiomycota</taxon>
        <taxon>Chytridiomycota incertae sedis</taxon>
        <taxon>Chytridiomycetes</taxon>
        <taxon>Spizellomycetales</taxon>
        <taxon>Spizellomycetaceae</taxon>
        <taxon>Spizellomyces</taxon>
    </lineage>
</organism>
<evidence type="ECO:0000256" key="8">
    <source>
        <dbReference type="ARBA" id="ARBA00023015"/>
    </source>
</evidence>
<dbReference type="PROSITE" id="PS51184">
    <property type="entry name" value="JMJC"/>
    <property type="match status" value="1"/>
</dbReference>
<evidence type="ECO:0000256" key="6">
    <source>
        <dbReference type="ARBA" id="ARBA00023002"/>
    </source>
</evidence>
<evidence type="ECO:0000256" key="10">
    <source>
        <dbReference type="ARBA" id="ARBA00023242"/>
    </source>
</evidence>
<comment type="cofactor">
    <cofactor evidence="1">
        <name>Fe(2+)</name>
        <dbReference type="ChEBI" id="CHEBI:29033"/>
    </cofactor>
</comment>
<evidence type="ECO:0000313" key="15">
    <source>
        <dbReference type="Proteomes" id="UP000053201"/>
    </source>
</evidence>
<evidence type="ECO:0000256" key="3">
    <source>
        <dbReference type="ARBA" id="ARBA00022723"/>
    </source>
</evidence>
<evidence type="ECO:0000256" key="9">
    <source>
        <dbReference type="ARBA" id="ARBA00023163"/>
    </source>
</evidence>
<dbReference type="GO" id="GO:0033749">
    <property type="term" value="F:histone H4R3 demethylase activity"/>
    <property type="evidence" value="ECO:0007669"/>
    <property type="project" value="TreeGrafter"/>
</dbReference>
<dbReference type="EMBL" id="KQ257459">
    <property type="protein sequence ID" value="KNC98984.1"/>
    <property type="molecule type" value="Genomic_DNA"/>
</dbReference>
<dbReference type="VEuPathDB" id="FungiDB:SPPG_05938"/>
<keyword evidence="7" id="KW-0408">Iron</keyword>